<name>A0ABR6ZIP9_9BURK</name>
<organism evidence="3 4">
    <name type="scientific">Undibacterium umbellatum</name>
    <dbReference type="NCBI Taxonomy" id="2762300"/>
    <lineage>
        <taxon>Bacteria</taxon>
        <taxon>Pseudomonadati</taxon>
        <taxon>Pseudomonadota</taxon>
        <taxon>Betaproteobacteria</taxon>
        <taxon>Burkholderiales</taxon>
        <taxon>Oxalobacteraceae</taxon>
        <taxon>Undibacterium</taxon>
    </lineage>
</organism>
<keyword evidence="2" id="KW-1133">Transmembrane helix</keyword>
<evidence type="ECO:0008006" key="5">
    <source>
        <dbReference type="Google" id="ProtNLM"/>
    </source>
</evidence>
<feature type="region of interest" description="Disordered" evidence="1">
    <location>
        <begin position="118"/>
        <end position="151"/>
    </location>
</feature>
<feature type="region of interest" description="Disordered" evidence="1">
    <location>
        <begin position="1"/>
        <end position="43"/>
    </location>
</feature>
<evidence type="ECO:0000256" key="1">
    <source>
        <dbReference type="SAM" id="MobiDB-lite"/>
    </source>
</evidence>
<comment type="caution">
    <text evidence="3">The sequence shown here is derived from an EMBL/GenBank/DDBJ whole genome shotgun (WGS) entry which is preliminary data.</text>
</comment>
<keyword evidence="2" id="KW-0812">Transmembrane</keyword>
<accession>A0ABR6ZIP9</accession>
<sequence>MGNEQSEHQIAAPSEVQIKTELDTYPQVKNTGNPGDSLPLPKVKEDLLNDGIEDQQSRRQHRPKILTTAIIILGLFTACLCTVVGTLSTGFYQAIQPDNIAKFVAVELKEETDKVISKEVDKEKNSSKSEKVSNASKESKASDTKNADEQVVAKEKEPIKVEAKIYGEIRDSMVPLVALVSILAVAIVVILGTMLKAAFAPYPNSNTEFKETEETSPVPVLEAIKGLVDSLKAALKSEN</sequence>
<dbReference type="EMBL" id="JACOFX010000042">
    <property type="protein sequence ID" value="MBC3911584.1"/>
    <property type="molecule type" value="Genomic_DNA"/>
</dbReference>
<reference evidence="3 4" key="1">
    <citation type="submission" date="2020-08" db="EMBL/GenBank/DDBJ databases">
        <title>Novel species isolated from subtropical streams in China.</title>
        <authorList>
            <person name="Lu H."/>
        </authorList>
    </citation>
    <scope>NUCLEOTIDE SEQUENCE [LARGE SCALE GENOMIC DNA]</scope>
    <source>
        <strain evidence="3 4">NL8W</strain>
    </source>
</reference>
<evidence type="ECO:0000256" key="2">
    <source>
        <dbReference type="SAM" id="Phobius"/>
    </source>
</evidence>
<gene>
    <name evidence="3" type="ORF">H8L47_28875</name>
</gene>
<dbReference type="RefSeq" id="WP_186957287.1">
    <property type="nucleotide sequence ID" value="NZ_JACOFX010000042.1"/>
</dbReference>
<feature type="transmembrane region" description="Helical" evidence="2">
    <location>
        <begin position="173"/>
        <end position="195"/>
    </location>
</feature>
<protein>
    <recommendedName>
        <fullName evidence="5">Transmembrane protein</fullName>
    </recommendedName>
</protein>
<keyword evidence="2" id="KW-0472">Membrane</keyword>
<proteinExistence type="predicted"/>
<feature type="transmembrane region" description="Helical" evidence="2">
    <location>
        <begin position="65"/>
        <end position="87"/>
    </location>
</feature>
<evidence type="ECO:0000313" key="4">
    <source>
        <dbReference type="Proteomes" id="UP000646911"/>
    </source>
</evidence>
<dbReference type="Proteomes" id="UP000646911">
    <property type="component" value="Unassembled WGS sequence"/>
</dbReference>
<evidence type="ECO:0000313" key="3">
    <source>
        <dbReference type="EMBL" id="MBC3911584.1"/>
    </source>
</evidence>
<keyword evidence="4" id="KW-1185">Reference proteome</keyword>